<comment type="caution">
    <text evidence="2">The sequence shown here is derived from an EMBL/GenBank/DDBJ whole genome shotgun (WGS) entry which is preliminary data.</text>
</comment>
<dbReference type="EMBL" id="JYDW01000333">
    <property type="protein sequence ID" value="KRZ49154.1"/>
    <property type="molecule type" value="Genomic_DNA"/>
</dbReference>
<keyword evidence="3" id="KW-1185">Reference proteome</keyword>
<gene>
    <name evidence="2" type="ORF">T02_13019</name>
</gene>
<sequence>MEEAIWAADALQTEMELNLEGEERQFAIDDWATATELGDPECPDRGARRKPYGHRQRQFWKAICQGRKREVAGGNAPECFRESVGIFPSFWAQFKAGIHNRIYLPNIHHGRDSAERHRKNSAHPEKLLTGGRHSEDTIRPAKIGDTRACGGTVEGAACREMTAQGIQSLVDEVTKHLHWLTALDRDSFAGRLSVSEALMLMLHDNFAPAAGWSRTVRRDHVEQPTGGGTKPPD</sequence>
<feature type="region of interest" description="Disordered" evidence="1">
    <location>
        <begin position="113"/>
        <end position="138"/>
    </location>
</feature>
<name>A0A0V1KQ48_9BILA</name>
<evidence type="ECO:0000256" key="1">
    <source>
        <dbReference type="SAM" id="MobiDB-lite"/>
    </source>
</evidence>
<reference evidence="2 3" key="1">
    <citation type="submission" date="2015-05" db="EMBL/GenBank/DDBJ databases">
        <title>Evolution of Trichinella species and genotypes.</title>
        <authorList>
            <person name="Korhonen P.K."/>
            <person name="Edoardo P."/>
            <person name="Giuseppe L.R."/>
            <person name="Gasser R.B."/>
        </authorList>
    </citation>
    <scope>NUCLEOTIDE SEQUENCE [LARGE SCALE GENOMIC DNA]</scope>
    <source>
        <strain evidence="2">ISS10</strain>
    </source>
</reference>
<feature type="compositionally biased region" description="Basic and acidic residues" evidence="1">
    <location>
        <begin position="122"/>
        <end position="138"/>
    </location>
</feature>
<dbReference type="AlphaFoldDB" id="A0A0V1KQ48"/>
<evidence type="ECO:0000313" key="2">
    <source>
        <dbReference type="EMBL" id="KRZ49154.1"/>
    </source>
</evidence>
<protein>
    <submittedName>
        <fullName evidence="2">Uncharacterized protein</fullName>
    </submittedName>
</protein>
<organism evidence="2 3">
    <name type="scientific">Trichinella nativa</name>
    <dbReference type="NCBI Taxonomy" id="6335"/>
    <lineage>
        <taxon>Eukaryota</taxon>
        <taxon>Metazoa</taxon>
        <taxon>Ecdysozoa</taxon>
        <taxon>Nematoda</taxon>
        <taxon>Enoplea</taxon>
        <taxon>Dorylaimia</taxon>
        <taxon>Trichinellida</taxon>
        <taxon>Trichinellidae</taxon>
        <taxon>Trichinella</taxon>
    </lineage>
</organism>
<accession>A0A0V1KQ48</accession>
<dbReference type="Proteomes" id="UP000054721">
    <property type="component" value="Unassembled WGS sequence"/>
</dbReference>
<proteinExistence type="predicted"/>
<evidence type="ECO:0000313" key="3">
    <source>
        <dbReference type="Proteomes" id="UP000054721"/>
    </source>
</evidence>